<dbReference type="AlphaFoldDB" id="A0A096DIM0"/>
<comment type="caution">
    <text evidence="1">The sequence shown here is derived from an EMBL/GenBank/DDBJ whole genome shotgun (WGS) entry which is preliminary data.</text>
</comment>
<gene>
    <name evidence="1" type="ORF">HMPREF9460_00188</name>
</gene>
<dbReference type="InterPro" id="IPR049215">
    <property type="entry name" value="DUF6809"/>
</dbReference>
<reference evidence="1 2" key="1">
    <citation type="submission" date="2011-08" db="EMBL/GenBank/DDBJ databases">
        <title>The Genome Sequence of Clostridium orbiscindens 1_3_50AFAA.</title>
        <authorList>
            <consortium name="The Broad Institute Genome Sequencing Platform"/>
            <person name="Earl A."/>
            <person name="Ward D."/>
            <person name="Feldgarden M."/>
            <person name="Gevers D."/>
            <person name="Daigneault M."/>
            <person name="Strauss J."/>
            <person name="Allen-Vercoe E."/>
            <person name="Young S.K."/>
            <person name="Zeng Q."/>
            <person name="Gargeya S."/>
            <person name="Fitzgerald M."/>
            <person name="Haas B."/>
            <person name="Abouelleil A."/>
            <person name="Alvarado L."/>
            <person name="Arachchi H.M."/>
            <person name="Berlin A."/>
            <person name="Brown A."/>
            <person name="Chapman S.B."/>
            <person name="Chen Z."/>
            <person name="Dunbar C."/>
            <person name="Freedman E."/>
            <person name="Gearin G."/>
            <person name="Gellesch M."/>
            <person name="Goldberg J."/>
            <person name="Griggs A."/>
            <person name="Gujja S."/>
            <person name="Heiman D."/>
            <person name="Howarth C."/>
            <person name="Larson L."/>
            <person name="Lui A."/>
            <person name="MacDonald P.J.P."/>
            <person name="Montmayeur A."/>
            <person name="Murphy C."/>
            <person name="Neiman D."/>
            <person name="Pearson M."/>
            <person name="Priest M."/>
            <person name="Roberts A."/>
            <person name="Saif S."/>
            <person name="Shea T."/>
            <person name="Shenoy N."/>
            <person name="Sisk P."/>
            <person name="Stolte C."/>
            <person name="Sykes S."/>
            <person name="Wortman J."/>
            <person name="Nusbaum C."/>
            <person name="Birren B."/>
        </authorList>
    </citation>
    <scope>NUCLEOTIDE SEQUENCE [LARGE SCALE GENOMIC DNA]</scope>
    <source>
        <strain evidence="1 2">1_3_50AFAA</strain>
    </source>
</reference>
<name>A0A096DIM0_FLAPL</name>
<dbReference type="Proteomes" id="UP000029585">
    <property type="component" value="Unassembled WGS sequence"/>
</dbReference>
<dbReference type="HOGENOM" id="CLU_2435708_0_0_9"/>
<accession>A0A096DIM0</accession>
<evidence type="ECO:0000313" key="2">
    <source>
        <dbReference type="Proteomes" id="UP000029585"/>
    </source>
</evidence>
<dbReference type="PATRIC" id="fig|742738.3.peg.202"/>
<dbReference type="RefSeq" id="WP_044938298.1">
    <property type="nucleotide sequence ID" value="NZ_KN174161.1"/>
</dbReference>
<proteinExistence type="predicted"/>
<keyword evidence="2" id="KW-1185">Reference proteome</keyword>
<protein>
    <submittedName>
        <fullName evidence="1">Uncharacterized protein</fullName>
    </submittedName>
</protein>
<organism evidence="1 2">
    <name type="scientific">Flavonifractor plautii 1_3_50AFAA</name>
    <dbReference type="NCBI Taxonomy" id="742738"/>
    <lineage>
        <taxon>Bacteria</taxon>
        <taxon>Bacillati</taxon>
        <taxon>Bacillota</taxon>
        <taxon>Clostridia</taxon>
        <taxon>Eubacteriales</taxon>
        <taxon>Oscillospiraceae</taxon>
        <taxon>Flavonifractor</taxon>
    </lineage>
</organism>
<dbReference type="Pfam" id="PF20648">
    <property type="entry name" value="DUF6809"/>
    <property type="match status" value="1"/>
</dbReference>
<dbReference type="EMBL" id="ADLO01000006">
    <property type="protein sequence ID" value="KGF57374.1"/>
    <property type="molecule type" value="Genomic_DNA"/>
</dbReference>
<evidence type="ECO:0000313" key="1">
    <source>
        <dbReference type="EMBL" id="KGF57374.1"/>
    </source>
</evidence>
<sequence length="90" mass="10350">MLDILDVLYNYIQENRIAYYLNGDPEYCLAGRRMDEVEEWLEANLPPEARARLERLAAARAERDFRYERALFRCGLGLGLELAGSGRLPG</sequence>